<dbReference type="OrthoDB" id="2660310at2759"/>
<comment type="caution">
    <text evidence="1">The sequence shown here is derived from an EMBL/GenBank/DDBJ whole genome shotgun (WGS) entry which is preliminary data.</text>
</comment>
<name>A0A4Y7TWP8_COPMI</name>
<proteinExistence type="predicted"/>
<accession>A0A4Y7TWP8</accession>
<sequence>MPPVQSSQYVPSQRKSYLALPLKKPILPASQRRWPMLSPIDQMSLAAVHEISSAKIPKPPGEVGRPGRGGYALKVALNWPEGRYKEAQEACRQYARSKLEIAKPFTQQESEAIKSVCASMVARFPEMKRYADKWPASDFIKGVLRNAVRYRPQEGKTSPQEGRDADEE</sequence>
<reference evidence="1 2" key="1">
    <citation type="journal article" date="2019" name="Nat. Ecol. Evol.">
        <title>Megaphylogeny resolves global patterns of mushroom evolution.</title>
        <authorList>
            <person name="Varga T."/>
            <person name="Krizsan K."/>
            <person name="Foldi C."/>
            <person name="Dima B."/>
            <person name="Sanchez-Garcia M."/>
            <person name="Sanchez-Ramirez S."/>
            <person name="Szollosi G.J."/>
            <person name="Szarkandi J.G."/>
            <person name="Papp V."/>
            <person name="Albert L."/>
            <person name="Andreopoulos W."/>
            <person name="Angelini C."/>
            <person name="Antonin V."/>
            <person name="Barry K.W."/>
            <person name="Bougher N.L."/>
            <person name="Buchanan P."/>
            <person name="Buyck B."/>
            <person name="Bense V."/>
            <person name="Catcheside P."/>
            <person name="Chovatia M."/>
            <person name="Cooper J."/>
            <person name="Damon W."/>
            <person name="Desjardin D."/>
            <person name="Finy P."/>
            <person name="Geml J."/>
            <person name="Haridas S."/>
            <person name="Hughes K."/>
            <person name="Justo A."/>
            <person name="Karasinski D."/>
            <person name="Kautmanova I."/>
            <person name="Kiss B."/>
            <person name="Kocsube S."/>
            <person name="Kotiranta H."/>
            <person name="LaButti K.M."/>
            <person name="Lechner B.E."/>
            <person name="Liimatainen K."/>
            <person name="Lipzen A."/>
            <person name="Lukacs Z."/>
            <person name="Mihaltcheva S."/>
            <person name="Morgado L.N."/>
            <person name="Niskanen T."/>
            <person name="Noordeloos M.E."/>
            <person name="Ohm R.A."/>
            <person name="Ortiz-Santana B."/>
            <person name="Ovrebo C."/>
            <person name="Racz N."/>
            <person name="Riley R."/>
            <person name="Savchenko A."/>
            <person name="Shiryaev A."/>
            <person name="Soop K."/>
            <person name="Spirin V."/>
            <person name="Szebenyi C."/>
            <person name="Tomsovsky M."/>
            <person name="Tulloss R.E."/>
            <person name="Uehling J."/>
            <person name="Grigoriev I.V."/>
            <person name="Vagvolgyi C."/>
            <person name="Papp T."/>
            <person name="Martin F.M."/>
            <person name="Miettinen O."/>
            <person name="Hibbett D.S."/>
            <person name="Nagy L.G."/>
        </authorList>
    </citation>
    <scope>NUCLEOTIDE SEQUENCE [LARGE SCALE GENOMIC DNA]</scope>
    <source>
        <strain evidence="1 2">FP101781</strain>
    </source>
</reference>
<dbReference type="Proteomes" id="UP000298030">
    <property type="component" value="Unassembled WGS sequence"/>
</dbReference>
<evidence type="ECO:0000313" key="1">
    <source>
        <dbReference type="EMBL" id="TEB38600.1"/>
    </source>
</evidence>
<organism evidence="1 2">
    <name type="scientific">Coprinellus micaceus</name>
    <name type="common">Glistening ink-cap mushroom</name>
    <name type="synonym">Coprinus micaceus</name>
    <dbReference type="NCBI Taxonomy" id="71717"/>
    <lineage>
        <taxon>Eukaryota</taxon>
        <taxon>Fungi</taxon>
        <taxon>Dikarya</taxon>
        <taxon>Basidiomycota</taxon>
        <taxon>Agaricomycotina</taxon>
        <taxon>Agaricomycetes</taxon>
        <taxon>Agaricomycetidae</taxon>
        <taxon>Agaricales</taxon>
        <taxon>Agaricineae</taxon>
        <taxon>Psathyrellaceae</taxon>
        <taxon>Coprinellus</taxon>
    </lineage>
</organism>
<keyword evidence="2" id="KW-1185">Reference proteome</keyword>
<dbReference type="AlphaFoldDB" id="A0A4Y7TWP8"/>
<dbReference type="STRING" id="71717.A0A4Y7TWP8"/>
<gene>
    <name evidence="1" type="ORF">FA13DRAFT_1704364</name>
</gene>
<evidence type="ECO:0000313" key="2">
    <source>
        <dbReference type="Proteomes" id="UP000298030"/>
    </source>
</evidence>
<protein>
    <submittedName>
        <fullName evidence="1">Uncharacterized protein</fullName>
    </submittedName>
</protein>
<dbReference type="EMBL" id="QPFP01000002">
    <property type="protein sequence ID" value="TEB38600.1"/>
    <property type="molecule type" value="Genomic_DNA"/>
</dbReference>